<organism evidence="1 2">
    <name type="scientific">Vibrio gelatinilyticus</name>
    <dbReference type="NCBI Taxonomy" id="2893468"/>
    <lineage>
        <taxon>Bacteria</taxon>
        <taxon>Pseudomonadati</taxon>
        <taxon>Pseudomonadota</taxon>
        <taxon>Gammaproteobacteria</taxon>
        <taxon>Vibrionales</taxon>
        <taxon>Vibrionaceae</taxon>
        <taxon>Vibrio</taxon>
    </lineage>
</organism>
<dbReference type="EMBL" id="JAJNNZ010000004">
    <property type="protein sequence ID" value="MCJ2376493.1"/>
    <property type="molecule type" value="Genomic_DNA"/>
</dbReference>
<proteinExistence type="predicted"/>
<accession>A0A9X1WC93</accession>
<dbReference type="AlphaFoldDB" id="A0A9X1WC93"/>
<evidence type="ECO:0000313" key="1">
    <source>
        <dbReference type="EMBL" id="MCJ2376493.1"/>
    </source>
</evidence>
<evidence type="ECO:0000313" key="2">
    <source>
        <dbReference type="Proteomes" id="UP001139488"/>
    </source>
</evidence>
<name>A0A9X1WC93_9VIBR</name>
<dbReference type="RefSeq" id="WP_244356062.1">
    <property type="nucleotide sequence ID" value="NZ_JAJNNZ010000004.1"/>
</dbReference>
<gene>
    <name evidence="1" type="ORF">LNL84_06555</name>
</gene>
<sequence length="73" mass="8751">MKRVNKNYRMQLIKEVASRKERERINDPMAKYIHTLLEEKPELDNIVEFKQEFSGNFFDESAGGWVSKTWQSK</sequence>
<comment type="caution">
    <text evidence="1">The sequence shown here is derived from an EMBL/GenBank/DDBJ whole genome shotgun (WGS) entry which is preliminary data.</text>
</comment>
<reference evidence="1" key="1">
    <citation type="submission" date="2021-11" db="EMBL/GenBank/DDBJ databases">
        <title>Vibrio ZSDE26 sp. nov. and Vibrio ZSDZ34 sp. nov., isolated from coastal seawater in Qingdao.</title>
        <authorList>
            <person name="Zhang P."/>
        </authorList>
    </citation>
    <scope>NUCLEOTIDE SEQUENCE</scope>
    <source>
        <strain evidence="1">ZSDZ34</strain>
    </source>
</reference>
<keyword evidence="2" id="KW-1185">Reference proteome</keyword>
<protein>
    <submittedName>
        <fullName evidence="1">Uncharacterized protein</fullName>
    </submittedName>
</protein>
<dbReference type="Proteomes" id="UP001139488">
    <property type="component" value="Unassembled WGS sequence"/>
</dbReference>